<protein>
    <submittedName>
        <fullName evidence="1">Uncharacterized protein</fullName>
    </submittedName>
</protein>
<proteinExistence type="predicted"/>
<evidence type="ECO:0000313" key="2">
    <source>
        <dbReference type="Proteomes" id="UP001234297"/>
    </source>
</evidence>
<organism evidence="1 2">
    <name type="scientific">Persea americana</name>
    <name type="common">Avocado</name>
    <dbReference type="NCBI Taxonomy" id="3435"/>
    <lineage>
        <taxon>Eukaryota</taxon>
        <taxon>Viridiplantae</taxon>
        <taxon>Streptophyta</taxon>
        <taxon>Embryophyta</taxon>
        <taxon>Tracheophyta</taxon>
        <taxon>Spermatophyta</taxon>
        <taxon>Magnoliopsida</taxon>
        <taxon>Magnoliidae</taxon>
        <taxon>Laurales</taxon>
        <taxon>Lauraceae</taxon>
        <taxon>Persea</taxon>
    </lineage>
</organism>
<comment type="caution">
    <text evidence="1">The sequence shown here is derived from an EMBL/GenBank/DDBJ whole genome shotgun (WGS) entry which is preliminary data.</text>
</comment>
<sequence>MSSIVAHASTALDLATIYRLLLRYPGAAVRTQINAVSSGGMDPDLVVVAVLDHHPRKRKVGHQSFDSEDQEAPDAACAAQEGFLQFLHSTTDCSEEDDAASAMFLSLQSAPRHRRKGNRGCRFQTSYRKTSRNLAISLEENRRCQHTPAAGRITQIITGPTLSPKRSTASCYIACRTSRRREALLVAILRQGIKVALFGKEKKPATMDDDDRVDTDEIEVNSIEQYLSDKVMFNIMEEESAKDLWEKRRKLCMGKNLANKLDLKKQLYGLKMEEGCDVLEHMNTFNRP</sequence>
<dbReference type="EMBL" id="CM056811">
    <property type="protein sequence ID" value="KAJ8635505.1"/>
    <property type="molecule type" value="Genomic_DNA"/>
</dbReference>
<accession>A0ACC2LPX9</accession>
<keyword evidence="2" id="KW-1185">Reference proteome</keyword>
<reference evidence="1 2" key="1">
    <citation type="journal article" date="2022" name="Hortic Res">
        <title>A haplotype resolved chromosomal level avocado genome allows analysis of novel avocado genes.</title>
        <authorList>
            <person name="Nath O."/>
            <person name="Fletcher S.J."/>
            <person name="Hayward A."/>
            <person name="Shaw L.M."/>
            <person name="Masouleh A.K."/>
            <person name="Furtado A."/>
            <person name="Henry R.J."/>
            <person name="Mitter N."/>
        </authorList>
    </citation>
    <scope>NUCLEOTIDE SEQUENCE [LARGE SCALE GENOMIC DNA]</scope>
    <source>
        <strain evidence="2">cv. Hass</strain>
    </source>
</reference>
<gene>
    <name evidence="1" type="ORF">MRB53_009772</name>
</gene>
<dbReference type="Proteomes" id="UP001234297">
    <property type="component" value="Chromosome 3"/>
</dbReference>
<name>A0ACC2LPX9_PERAE</name>
<evidence type="ECO:0000313" key="1">
    <source>
        <dbReference type="EMBL" id="KAJ8635505.1"/>
    </source>
</evidence>